<accession>A0AA49GQI5</accession>
<dbReference type="InterPro" id="IPR023614">
    <property type="entry name" value="Porin_dom_sf"/>
</dbReference>
<sequence length="399" mass="44922">MRSHLIHTTILLLAVGLVIGSVHAQADLSSQVESLRQEVDSYRPGKSRFLLRGYAHAGIEYHEADDELSFVGGAFNPLFIYRQSDRLIFEGELEFGFEDGELEIGLEYANISYLLTDRLTVRLGKLFVPFGIFTQNLHPAWINKFPNFPLGYGHDGVLPGTDLGIELRGGAYLGNLKYNYSFYTINGPQLDVGEDHEDDIGKLIYDRVDDNNKNKAVGGRIGIFPFHDSSLELGFSGLFGKVGGDEGDFNDVRANFFALDLNYVKSIPALKSVVDFKVQANFIHVDRATYENSEDPAETFSFNNESNAYFVQGSIRPSFVSNNFIRNLELAVRYSDMETPEGALWGNSADQWDIGLNYWLDWRTVFKVTFRKGGEGAEESEEKHESFGNAFFFHWAIGF</sequence>
<protein>
    <recommendedName>
        <fullName evidence="2">Phosphate-selective porin O and P</fullName>
    </recommendedName>
</protein>
<name>A0AA49GQI5_9BACT</name>
<dbReference type="Gene3D" id="2.40.160.10">
    <property type="entry name" value="Porin"/>
    <property type="match status" value="1"/>
</dbReference>
<dbReference type="EMBL" id="CP120682">
    <property type="protein sequence ID" value="WKN38623.1"/>
    <property type="molecule type" value="Genomic_DNA"/>
</dbReference>
<dbReference type="SUPFAM" id="SSF56935">
    <property type="entry name" value="Porins"/>
    <property type="match status" value="1"/>
</dbReference>
<dbReference type="AlphaFoldDB" id="A0AA49GQI5"/>
<reference evidence="1" key="2">
    <citation type="journal article" date="2024" name="Antonie Van Leeuwenhoek">
        <title>Roseihalotalea indica gen. nov., sp. nov., a halophilic Bacteroidetes from mesopelagic Southwest Indian Ocean with higher carbohydrate metabolic potential.</title>
        <authorList>
            <person name="Chen B."/>
            <person name="Zhang M."/>
            <person name="Lin D."/>
            <person name="Ye J."/>
            <person name="Tang K."/>
        </authorList>
    </citation>
    <scope>NUCLEOTIDE SEQUENCE</scope>
    <source>
        <strain evidence="1">TK19036</strain>
    </source>
</reference>
<evidence type="ECO:0008006" key="2">
    <source>
        <dbReference type="Google" id="ProtNLM"/>
    </source>
</evidence>
<proteinExistence type="predicted"/>
<evidence type="ECO:0000313" key="1">
    <source>
        <dbReference type="EMBL" id="WKN38623.1"/>
    </source>
</evidence>
<organism evidence="1">
    <name type="scientific">Roseihalotalea indica</name>
    <dbReference type="NCBI Taxonomy" id="2867963"/>
    <lineage>
        <taxon>Bacteria</taxon>
        <taxon>Pseudomonadati</taxon>
        <taxon>Bacteroidota</taxon>
        <taxon>Cytophagia</taxon>
        <taxon>Cytophagales</taxon>
        <taxon>Catalimonadaceae</taxon>
        <taxon>Roseihalotalea</taxon>
    </lineage>
</organism>
<gene>
    <name evidence="1" type="ORF">K4G66_07895</name>
</gene>
<reference evidence="1" key="1">
    <citation type="journal article" date="2023" name="Comput. Struct. Biotechnol. J.">
        <title>Discovery of a novel marine Bacteroidetes with a rich repertoire of carbohydrate-active enzymes.</title>
        <authorList>
            <person name="Chen B."/>
            <person name="Liu G."/>
            <person name="Chen Q."/>
            <person name="Wang H."/>
            <person name="Liu L."/>
            <person name="Tang K."/>
        </authorList>
    </citation>
    <scope>NUCLEOTIDE SEQUENCE</scope>
    <source>
        <strain evidence="1">TK19036</strain>
    </source>
</reference>